<keyword evidence="3" id="KW-0349">Heme</keyword>
<dbReference type="InterPro" id="IPR050476">
    <property type="entry name" value="Insect_CytP450_Detox"/>
</dbReference>
<name>A0ABQ4G180_9ACTN</name>
<evidence type="ECO:0000256" key="2">
    <source>
        <dbReference type="ARBA" id="ARBA00010617"/>
    </source>
</evidence>
<evidence type="ECO:0000256" key="5">
    <source>
        <dbReference type="ARBA" id="ARBA00023002"/>
    </source>
</evidence>
<keyword evidence="5" id="KW-0560">Oxidoreductase</keyword>
<comment type="caution">
    <text evidence="8">The sequence shown here is derived from an EMBL/GenBank/DDBJ whole genome shotgun (WGS) entry which is preliminary data.</text>
</comment>
<dbReference type="PANTHER" id="PTHR24292:SF54">
    <property type="entry name" value="CYP9F3-RELATED"/>
    <property type="match status" value="1"/>
</dbReference>
<reference evidence="8 9" key="1">
    <citation type="submission" date="2021-01" db="EMBL/GenBank/DDBJ databases">
        <title>Whole genome shotgun sequence of Microbispora corallina NBRC 16416.</title>
        <authorList>
            <person name="Komaki H."/>
            <person name="Tamura T."/>
        </authorList>
    </citation>
    <scope>NUCLEOTIDE SEQUENCE [LARGE SCALE GENOMIC DNA]</scope>
    <source>
        <strain evidence="8 9">NBRC 16416</strain>
    </source>
</reference>
<dbReference type="Gene3D" id="1.10.630.10">
    <property type="entry name" value="Cytochrome P450"/>
    <property type="match status" value="1"/>
</dbReference>
<dbReference type="InterPro" id="IPR036396">
    <property type="entry name" value="Cyt_P450_sf"/>
</dbReference>
<gene>
    <name evidence="8" type="ORF">Mco01_38280</name>
</gene>
<evidence type="ECO:0000313" key="8">
    <source>
        <dbReference type="EMBL" id="GIH40828.1"/>
    </source>
</evidence>
<evidence type="ECO:0000256" key="4">
    <source>
        <dbReference type="ARBA" id="ARBA00022723"/>
    </source>
</evidence>
<keyword evidence="9" id="KW-1185">Reference proteome</keyword>
<organism evidence="8 9">
    <name type="scientific">Microbispora corallina</name>
    <dbReference type="NCBI Taxonomy" id="83302"/>
    <lineage>
        <taxon>Bacteria</taxon>
        <taxon>Bacillati</taxon>
        <taxon>Actinomycetota</taxon>
        <taxon>Actinomycetes</taxon>
        <taxon>Streptosporangiales</taxon>
        <taxon>Streptosporangiaceae</taxon>
        <taxon>Microbispora</taxon>
    </lineage>
</organism>
<keyword evidence="7" id="KW-0503">Monooxygenase</keyword>
<dbReference type="Proteomes" id="UP000603904">
    <property type="component" value="Unassembled WGS sequence"/>
</dbReference>
<dbReference type="RefSeq" id="WP_204058219.1">
    <property type="nucleotide sequence ID" value="NZ_BAAAGP010000014.1"/>
</dbReference>
<protein>
    <submittedName>
        <fullName evidence="8">Cytochrome P450</fullName>
    </submittedName>
</protein>
<comment type="cofactor">
    <cofactor evidence="1">
        <name>heme</name>
        <dbReference type="ChEBI" id="CHEBI:30413"/>
    </cofactor>
</comment>
<evidence type="ECO:0000313" key="9">
    <source>
        <dbReference type="Proteomes" id="UP000603904"/>
    </source>
</evidence>
<evidence type="ECO:0000256" key="7">
    <source>
        <dbReference type="ARBA" id="ARBA00023033"/>
    </source>
</evidence>
<evidence type="ECO:0000256" key="6">
    <source>
        <dbReference type="ARBA" id="ARBA00023004"/>
    </source>
</evidence>
<dbReference type="CDD" id="cd00302">
    <property type="entry name" value="cytochrome_P450"/>
    <property type="match status" value="1"/>
</dbReference>
<dbReference type="Pfam" id="PF00067">
    <property type="entry name" value="p450"/>
    <property type="match status" value="1"/>
</dbReference>
<comment type="similarity">
    <text evidence="2">Belongs to the cytochrome P450 family.</text>
</comment>
<dbReference type="PANTHER" id="PTHR24292">
    <property type="entry name" value="CYTOCHROME P450"/>
    <property type="match status" value="1"/>
</dbReference>
<keyword evidence="4" id="KW-0479">Metal-binding</keyword>
<sequence>MLTAAPVAVGVAVAALVIGVPRWLPGRVVALRGWVFTRVNGDESIPVPGDLIGVDRFREVYSHPAASGRSRGAALSDLFWYWLSPGPEMHQEHLEAGERYDAVALVTRRILSVPRARAEELTRRCVARALRDSRGVVRLRDLMMPAWAEFSYELVFGEPCPPYARDLIVGNADDVVTALKCCGLRHMDRRDRLTAYLTQSLPRVRHELPAGLTAREQALYLQGAFFNTAVVQMSEAVAHVLMALARHPDVQARARDGDDRYLDQVIAETLRLYPLFGIAHRVTTGDIPLGEGATIPAGSVLCFDYPAFHRAGFPDPERFDPGRFAPGRAPIRKLNHIPFGMPANRPCPASRLAPLAMRVAVRETLRACRLDSTASHTRSLPNRGPCLLTPLGVARHGPGQRLTLLFMRVRDDWEGLWRSLVQLVLGTYMVWDARRSRLCERHFSGGAGSAGS</sequence>
<dbReference type="InterPro" id="IPR001128">
    <property type="entry name" value="Cyt_P450"/>
</dbReference>
<proteinExistence type="inferred from homology"/>
<keyword evidence="6" id="KW-0408">Iron</keyword>
<evidence type="ECO:0000256" key="1">
    <source>
        <dbReference type="ARBA" id="ARBA00001971"/>
    </source>
</evidence>
<evidence type="ECO:0000256" key="3">
    <source>
        <dbReference type="ARBA" id="ARBA00022617"/>
    </source>
</evidence>
<accession>A0ABQ4G180</accession>
<dbReference type="EMBL" id="BOOC01000016">
    <property type="protein sequence ID" value="GIH40828.1"/>
    <property type="molecule type" value="Genomic_DNA"/>
</dbReference>
<dbReference type="SUPFAM" id="SSF48264">
    <property type="entry name" value="Cytochrome P450"/>
    <property type="match status" value="1"/>
</dbReference>